<evidence type="ECO:0000313" key="3">
    <source>
        <dbReference type="Proteomes" id="UP000053477"/>
    </source>
</evidence>
<protein>
    <submittedName>
        <fullName evidence="2">Uncharacterized protein</fullName>
    </submittedName>
</protein>
<sequence>MHSIAASARKMRRRGMGREMAQKVEDYHRDPPPLYTENLWSVHWSSESSEPSKERKRALETTLGMKKKSRKVEKDDRKVQVEWVDTQTVSGTAAARSTRRKRNARLLETR</sequence>
<feature type="region of interest" description="Disordered" evidence="1">
    <location>
        <begin position="44"/>
        <end position="74"/>
    </location>
</feature>
<dbReference type="Proteomes" id="UP000053477">
    <property type="component" value="Unassembled WGS sequence"/>
</dbReference>
<dbReference type="EMBL" id="KQ086507">
    <property type="protein sequence ID" value="KLO04539.1"/>
    <property type="molecule type" value="Genomic_DNA"/>
</dbReference>
<gene>
    <name evidence="2" type="ORF">SCHPADRAFT_751933</name>
</gene>
<organism evidence="2 3">
    <name type="scientific">Schizopora paradoxa</name>
    <dbReference type="NCBI Taxonomy" id="27342"/>
    <lineage>
        <taxon>Eukaryota</taxon>
        <taxon>Fungi</taxon>
        <taxon>Dikarya</taxon>
        <taxon>Basidiomycota</taxon>
        <taxon>Agaricomycotina</taxon>
        <taxon>Agaricomycetes</taxon>
        <taxon>Hymenochaetales</taxon>
        <taxon>Schizoporaceae</taxon>
        <taxon>Schizopora</taxon>
    </lineage>
</organism>
<proteinExistence type="predicted"/>
<feature type="region of interest" description="Disordered" evidence="1">
    <location>
        <begin position="89"/>
        <end position="110"/>
    </location>
</feature>
<reference evidence="2 3" key="1">
    <citation type="submission" date="2015-04" db="EMBL/GenBank/DDBJ databases">
        <title>Complete genome sequence of Schizopora paradoxa KUC8140, a cosmopolitan wood degrader in East Asia.</title>
        <authorList>
            <consortium name="DOE Joint Genome Institute"/>
            <person name="Min B."/>
            <person name="Park H."/>
            <person name="Jang Y."/>
            <person name="Kim J.-J."/>
            <person name="Kim K.H."/>
            <person name="Pangilinan J."/>
            <person name="Lipzen A."/>
            <person name="Riley R."/>
            <person name="Grigoriev I.V."/>
            <person name="Spatafora J.W."/>
            <person name="Choi I.-G."/>
        </authorList>
    </citation>
    <scope>NUCLEOTIDE SEQUENCE [LARGE SCALE GENOMIC DNA]</scope>
    <source>
        <strain evidence="2 3">KUC8140</strain>
    </source>
</reference>
<feature type="compositionally biased region" description="Basic and acidic residues" evidence="1">
    <location>
        <begin position="50"/>
        <end position="59"/>
    </location>
</feature>
<feature type="compositionally biased region" description="Basic and acidic residues" evidence="1">
    <location>
        <begin position="16"/>
        <end position="31"/>
    </location>
</feature>
<keyword evidence="3" id="KW-1185">Reference proteome</keyword>
<evidence type="ECO:0000256" key="1">
    <source>
        <dbReference type="SAM" id="MobiDB-lite"/>
    </source>
</evidence>
<dbReference type="InParanoid" id="A0A0H2QYR4"/>
<feature type="region of interest" description="Disordered" evidence="1">
    <location>
        <begin position="1"/>
        <end position="32"/>
    </location>
</feature>
<dbReference type="AlphaFoldDB" id="A0A0H2QYR4"/>
<name>A0A0H2QYR4_9AGAM</name>
<evidence type="ECO:0000313" key="2">
    <source>
        <dbReference type="EMBL" id="KLO04539.1"/>
    </source>
</evidence>
<accession>A0A0H2QYR4</accession>